<dbReference type="GO" id="GO:0006670">
    <property type="term" value="P:sphingosine metabolic process"/>
    <property type="evidence" value="ECO:0000318"/>
    <property type="project" value="GO_Central"/>
</dbReference>
<dbReference type="SUPFAM" id="SSF48317">
    <property type="entry name" value="Acid phosphatase/Vanadium-dependent haloperoxidase"/>
    <property type="match status" value="1"/>
</dbReference>
<reference evidence="3" key="3">
    <citation type="submission" date="2025-09" db="UniProtKB">
        <authorList>
            <consortium name="Ensembl"/>
        </authorList>
    </citation>
    <scope>IDENTIFICATION</scope>
</reference>
<sequence>MSLRSGASSLDDDLQKQNAENCESTSKGKHCDTYVHAPIDNFGVGGRWFRHKLLDGILVGTPVLLTIQEHRRPYLTYFMKMLSFLGTEDFYTILFLLLSWIFDARLGRLFGILMGIGFYTTGYLKTLLCLPRPPRPPVIPLEKAYDWALPSHHSLLGVIMPWYIWLYSKVHYELSTIEMGVVCTLIVL</sequence>
<dbReference type="GO" id="GO:0046839">
    <property type="term" value="P:phospholipid dephosphorylation"/>
    <property type="evidence" value="ECO:0000318"/>
    <property type="project" value="GO_Central"/>
</dbReference>
<protein>
    <recommendedName>
        <fullName evidence="5">Phosphatidic acid phosphatase type 2/haloperoxidase domain-containing protein</fullName>
    </recommendedName>
</protein>
<dbReference type="Ensembl" id="ENSCINT00000029047.2">
    <property type="protein sequence ID" value="ENSCINP00000028801.2"/>
    <property type="gene ID" value="ENSCING00000021277.1"/>
</dbReference>
<dbReference type="HOGENOM" id="CLU_1444056_0_0_1"/>
<feature type="transmembrane region" description="Helical" evidence="2">
    <location>
        <begin position="81"/>
        <end position="102"/>
    </location>
</feature>
<dbReference type="GeneTree" id="ENSGT00660000096503"/>
<dbReference type="InParanoid" id="F6R0H1"/>
<proteinExistence type="predicted"/>
<keyword evidence="2" id="KW-1133">Transmembrane helix</keyword>
<feature type="region of interest" description="Disordered" evidence="1">
    <location>
        <begin position="1"/>
        <end position="28"/>
    </location>
</feature>
<dbReference type="GO" id="GO:0042392">
    <property type="term" value="F:sphingosine-1-phosphate phosphatase activity"/>
    <property type="evidence" value="ECO:0000318"/>
    <property type="project" value="GO_Central"/>
</dbReference>
<dbReference type="PANTHER" id="PTHR14969">
    <property type="entry name" value="SPHINGOSINE-1-PHOSPHATE PHOSPHOHYDROLASE"/>
    <property type="match status" value="1"/>
</dbReference>
<evidence type="ECO:0000313" key="4">
    <source>
        <dbReference type="Proteomes" id="UP000008144"/>
    </source>
</evidence>
<dbReference type="InterPro" id="IPR036938">
    <property type="entry name" value="PAP2/HPO_sf"/>
</dbReference>
<evidence type="ECO:0000313" key="3">
    <source>
        <dbReference type="Ensembl" id="ENSCINP00000028801.2"/>
    </source>
</evidence>
<keyword evidence="2" id="KW-0812">Transmembrane</keyword>
<keyword evidence="4" id="KW-1185">Reference proteome</keyword>
<name>F6R0H1_CIOIN</name>
<feature type="compositionally biased region" description="Polar residues" evidence="1">
    <location>
        <begin position="16"/>
        <end position="25"/>
    </location>
</feature>
<evidence type="ECO:0000256" key="1">
    <source>
        <dbReference type="SAM" id="MobiDB-lite"/>
    </source>
</evidence>
<evidence type="ECO:0008006" key="5">
    <source>
        <dbReference type="Google" id="ProtNLM"/>
    </source>
</evidence>
<dbReference type="AlphaFoldDB" id="F6R0H1"/>
<organism evidence="3 4">
    <name type="scientific">Ciona intestinalis</name>
    <name type="common">Transparent sea squirt</name>
    <name type="synonym">Ascidia intestinalis</name>
    <dbReference type="NCBI Taxonomy" id="7719"/>
    <lineage>
        <taxon>Eukaryota</taxon>
        <taxon>Metazoa</taxon>
        <taxon>Chordata</taxon>
        <taxon>Tunicata</taxon>
        <taxon>Ascidiacea</taxon>
        <taxon>Phlebobranchia</taxon>
        <taxon>Cionidae</taxon>
        <taxon>Ciona</taxon>
    </lineage>
</organism>
<dbReference type="STRING" id="7719.ENSCINP00000028801"/>
<dbReference type="GO" id="GO:0005789">
    <property type="term" value="C:endoplasmic reticulum membrane"/>
    <property type="evidence" value="ECO:0000318"/>
    <property type="project" value="GO_Central"/>
</dbReference>
<reference evidence="3" key="2">
    <citation type="submission" date="2025-08" db="UniProtKB">
        <authorList>
            <consortium name="Ensembl"/>
        </authorList>
    </citation>
    <scope>IDENTIFICATION</scope>
</reference>
<accession>F6R0H1</accession>
<reference evidence="4" key="1">
    <citation type="journal article" date="2002" name="Science">
        <title>The draft genome of Ciona intestinalis: insights into chordate and vertebrate origins.</title>
        <authorList>
            <person name="Dehal P."/>
            <person name="Satou Y."/>
            <person name="Campbell R.K."/>
            <person name="Chapman J."/>
            <person name="Degnan B."/>
            <person name="De Tomaso A."/>
            <person name="Davidson B."/>
            <person name="Di Gregorio A."/>
            <person name="Gelpke M."/>
            <person name="Goodstein D.M."/>
            <person name="Harafuji N."/>
            <person name="Hastings K.E."/>
            <person name="Ho I."/>
            <person name="Hotta K."/>
            <person name="Huang W."/>
            <person name="Kawashima T."/>
            <person name="Lemaire P."/>
            <person name="Martinez D."/>
            <person name="Meinertzhagen I.A."/>
            <person name="Necula S."/>
            <person name="Nonaka M."/>
            <person name="Putnam N."/>
            <person name="Rash S."/>
            <person name="Saiga H."/>
            <person name="Satake M."/>
            <person name="Terry A."/>
            <person name="Yamada L."/>
            <person name="Wang H.G."/>
            <person name="Awazu S."/>
            <person name="Azumi K."/>
            <person name="Boore J."/>
            <person name="Branno M."/>
            <person name="Chin-Bow S."/>
            <person name="DeSantis R."/>
            <person name="Doyle S."/>
            <person name="Francino P."/>
            <person name="Keys D.N."/>
            <person name="Haga S."/>
            <person name="Hayashi H."/>
            <person name="Hino K."/>
            <person name="Imai K.S."/>
            <person name="Inaba K."/>
            <person name="Kano S."/>
            <person name="Kobayashi K."/>
            <person name="Kobayashi M."/>
            <person name="Lee B.I."/>
            <person name="Makabe K.W."/>
            <person name="Manohar C."/>
            <person name="Matassi G."/>
            <person name="Medina M."/>
            <person name="Mochizuki Y."/>
            <person name="Mount S."/>
            <person name="Morishita T."/>
            <person name="Miura S."/>
            <person name="Nakayama A."/>
            <person name="Nishizaka S."/>
            <person name="Nomoto H."/>
            <person name="Ohta F."/>
            <person name="Oishi K."/>
            <person name="Rigoutsos I."/>
            <person name="Sano M."/>
            <person name="Sasaki A."/>
            <person name="Sasakura Y."/>
            <person name="Shoguchi E."/>
            <person name="Shin-i T."/>
            <person name="Spagnuolo A."/>
            <person name="Stainier D."/>
            <person name="Suzuki M.M."/>
            <person name="Tassy O."/>
            <person name="Takatori N."/>
            <person name="Tokuoka M."/>
            <person name="Yagi K."/>
            <person name="Yoshizaki F."/>
            <person name="Wada S."/>
            <person name="Zhang C."/>
            <person name="Hyatt P.D."/>
            <person name="Larimer F."/>
            <person name="Detter C."/>
            <person name="Doggett N."/>
            <person name="Glavina T."/>
            <person name="Hawkins T."/>
            <person name="Richardson P."/>
            <person name="Lucas S."/>
            <person name="Kohara Y."/>
            <person name="Levine M."/>
            <person name="Satoh N."/>
            <person name="Rokhsar D.S."/>
        </authorList>
    </citation>
    <scope>NUCLEOTIDE SEQUENCE [LARGE SCALE GENOMIC DNA]</scope>
</reference>
<evidence type="ECO:0000256" key="2">
    <source>
        <dbReference type="SAM" id="Phobius"/>
    </source>
</evidence>
<keyword evidence="2" id="KW-0472">Membrane</keyword>
<dbReference type="Proteomes" id="UP000008144">
    <property type="component" value="Unassembled WGS sequence"/>
</dbReference>
<dbReference type="PANTHER" id="PTHR14969:SF39">
    <property type="entry name" value="PHOSPHATIDIC ACID PHOSPHATASE TYPE 2_HALOPEROXIDASE DOMAIN-CONTAINING PROTEIN"/>
    <property type="match status" value="1"/>
</dbReference>